<feature type="region of interest" description="Disordered" evidence="1">
    <location>
        <begin position="65"/>
        <end position="117"/>
    </location>
</feature>
<evidence type="ECO:0000256" key="1">
    <source>
        <dbReference type="SAM" id="MobiDB-lite"/>
    </source>
</evidence>
<evidence type="ECO:0000313" key="2">
    <source>
        <dbReference type="EMBL" id="KAK4354223.1"/>
    </source>
</evidence>
<organism evidence="2 3">
    <name type="scientific">Anisodus tanguticus</name>
    <dbReference type="NCBI Taxonomy" id="243964"/>
    <lineage>
        <taxon>Eukaryota</taxon>
        <taxon>Viridiplantae</taxon>
        <taxon>Streptophyta</taxon>
        <taxon>Embryophyta</taxon>
        <taxon>Tracheophyta</taxon>
        <taxon>Spermatophyta</taxon>
        <taxon>Magnoliopsida</taxon>
        <taxon>eudicotyledons</taxon>
        <taxon>Gunneridae</taxon>
        <taxon>Pentapetalae</taxon>
        <taxon>asterids</taxon>
        <taxon>lamiids</taxon>
        <taxon>Solanales</taxon>
        <taxon>Solanaceae</taxon>
        <taxon>Solanoideae</taxon>
        <taxon>Hyoscyameae</taxon>
        <taxon>Anisodus</taxon>
    </lineage>
</organism>
<gene>
    <name evidence="2" type="ORF">RND71_026417</name>
</gene>
<reference evidence="2" key="1">
    <citation type="submission" date="2023-12" db="EMBL/GenBank/DDBJ databases">
        <title>Genome assembly of Anisodus tanguticus.</title>
        <authorList>
            <person name="Wang Y.-J."/>
        </authorList>
    </citation>
    <scope>NUCLEOTIDE SEQUENCE</scope>
    <source>
        <strain evidence="2">KB-2021</strain>
        <tissue evidence="2">Leaf</tissue>
    </source>
</reference>
<proteinExistence type="predicted"/>
<name>A0AAE1RM65_9SOLA</name>
<dbReference type="EMBL" id="JAVYJV010000014">
    <property type="protein sequence ID" value="KAK4354223.1"/>
    <property type="molecule type" value="Genomic_DNA"/>
</dbReference>
<keyword evidence="3" id="KW-1185">Reference proteome</keyword>
<dbReference type="AlphaFoldDB" id="A0AAE1RM65"/>
<feature type="compositionally biased region" description="Basic residues" evidence="1">
    <location>
        <begin position="107"/>
        <end position="117"/>
    </location>
</feature>
<protein>
    <submittedName>
        <fullName evidence="2">Uncharacterized protein</fullName>
    </submittedName>
</protein>
<accession>A0AAE1RM65</accession>
<comment type="caution">
    <text evidence="2">The sequence shown here is derived from an EMBL/GenBank/DDBJ whole genome shotgun (WGS) entry which is preliminary data.</text>
</comment>
<evidence type="ECO:0000313" key="3">
    <source>
        <dbReference type="Proteomes" id="UP001291623"/>
    </source>
</evidence>
<dbReference type="Proteomes" id="UP001291623">
    <property type="component" value="Unassembled WGS sequence"/>
</dbReference>
<sequence>MPNHQSAATSQMASSITQPGNLMQQIQAAMLQQQQGPIGKKLPFQLNALPSQEQQQQMLHFQKQYGLGPAGNNPMHQLMRPGLASPGTVDVRGSMHSTSEDGLAKLNPRKHVNGGKN</sequence>